<feature type="compositionally biased region" description="Basic residues" evidence="6">
    <location>
        <begin position="1020"/>
        <end position="1029"/>
    </location>
</feature>
<evidence type="ECO:0000256" key="4">
    <source>
        <dbReference type="ARBA" id="ARBA00023242"/>
    </source>
</evidence>
<organism evidence="8 9">
    <name type="scientific">Cardamine amara subsp. amara</name>
    <dbReference type="NCBI Taxonomy" id="228776"/>
    <lineage>
        <taxon>Eukaryota</taxon>
        <taxon>Viridiplantae</taxon>
        <taxon>Streptophyta</taxon>
        <taxon>Embryophyta</taxon>
        <taxon>Tracheophyta</taxon>
        <taxon>Spermatophyta</taxon>
        <taxon>Magnoliopsida</taxon>
        <taxon>eudicotyledons</taxon>
        <taxon>Gunneridae</taxon>
        <taxon>Pentapetalae</taxon>
        <taxon>rosids</taxon>
        <taxon>malvids</taxon>
        <taxon>Brassicales</taxon>
        <taxon>Brassicaceae</taxon>
        <taxon>Cardamineae</taxon>
        <taxon>Cardamine</taxon>
    </lineage>
</organism>
<feature type="compositionally biased region" description="Basic and acidic residues" evidence="6">
    <location>
        <begin position="398"/>
        <end position="409"/>
    </location>
</feature>
<feature type="compositionally biased region" description="Basic and acidic residues" evidence="6">
    <location>
        <begin position="446"/>
        <end position="462"/>
    </location>
</feature>
<feature type="region of interest" description="Disordered" evidence="6">
    <location>
        <begin position="1003"/>
        <end position="1029"/>
    </location>
</feature>
<comment type="similarity">
    <text evidence="2">Belongs to the FIP1 family.</text>
</comment>
<keyword evidence="5" id="KW-0175">Coiled coil</keyword>
<dbReference type="Pfam" id="PF05182">
    <property type="entry name" value="Fip1"/>
    <property type="match status" value="1"/>
</dbReference>
<reference evidence="8 9" key="1">
    <citation type="submission" date="2024-04" db="EMBL/GenBank/DDBJ databases">
        <title>Genome assembly C_amara_ONT_v2.</title>
        <authorList>
            <person name="Yant L."/>
            <person name="Moore C."/>
            <person name="Slenker M."/>
        </authorList>
    </citation>
    <scope>NUCLEOTIDE SEQUENCE [LARGE SCALE GENOMIC DNA]</scope>
    <source>
        <tissue evidence="8">Leaf</tissue>
    </source>
</reference>
<dbReference type="Proteomes" id="UP001558713">
    <property type="component" value="Unassembled WGS sequence"/>
</dbReference>
<keyword evidence="4" id="KW-0539">Nucleus</keyword>
<evidence type="ECO:0000256" key="5">
    <source>
        <dbReference type="SAM" id="Coils"/>
    </source>
</evidence>
<feature type="compositionally biased region" description="Basic residues" evidence="6">
    <location>
        <begin position="436"/>
        <end position="445"/>
    </location>
</feature>
<evidence type="ECO:0000256" key="2">
    <source>
        <dbReference type="ARBA" id="ARBA00007459"/>
    </source>
</evidence>
<dbReference type="InterPro" id="IPR007854">
    <property type="entry name" value="Fip1_dom"/>
</dbReference>
<dbReference type="PANTHER" id="PTHR47269">
    <property type="entry name" value="PEPTIDYL-PROLYL CIS-TRANS ISOMERASE CYP21-4"/>
    <property type="match status" value="1"/>
</dbReference>
<feature type="region of interest" description="Disordered" evidence="6">
    <location>
        <begin position="317"/>
        <end position="337"/>
    </location>
</feature>
<dbReference type="AlphaFoldDB" id="A0ABD1AYT1"/>
<evidence type="ECO:0000256" key="3">
    <source>
        <dbReference type="ARBA" id="ARBA00022664"/>
    </source>
</evidence>
<sequence length="1029" mass="119383">MDSTDDDFGELYVDVKSQASPAFAGDVGLVKSCEEPKCATNFGTNRGFEGTVKPDSEDEMEKSGVVAKDLSSCVDACAVNLTEANEESEYSDSDDDLNIMLKDDDSTAFPVVRKPNTNNGGYASANVVKASETFSFQRRRTGNWCKRPNTGMVNGRMMMDSSANNNACIDSSLAVSQCGYSFSHTWSRKTFDVFEKKPWRNSGADISDFFNYGFNEQSWKDYCKPLGRAIEVQGGTLERIPSVDLRPPRVLDPDVVIQIPVTNDIEELSSMTPVKARSIIITSNEASRSDDSHSNNDKDLNSVDDSIKDEAFVGCQDDNTQSISGEQPPPTENCCSKEATPCDEEMIEEEKEKTFCNSDEADSSSVERESSLGDRICLSPTSSCSVGKNEESEDYETESSKDSATDDQRQVTTPPRRARLAEHEAINIKGGERSGTKHYTHRRSHKDLSKRHCERADYAEHGRIKHRGGKDASPTRDPDLGKKVRSHHGSLYRDSNKNWQNGLLVTLERDETEGKDFVHSNREKCHGRLYTSLDHARHREHMFGWCNNIKESSWGRGFDHSNSYRCEARVKEHTSRSYFSLHQRNSRASFKEEDERYGRHHCERKHVHERGHALGYESNKEINRCDWLREPYSQDRIPITDRDYMYQFEYSSAHGMHNPKQSHENDLYRRRRGDYDYRMHLHRYEDGVHREESRNLFERSYMEMHSFAEVGRREFQGYKRWEEFSEIDKRDRYTPDWHFDRFVSEKDGYKYRTQDAWPSQRDYSWRDDTRDFTTTEAYDSHNNHLYKAAPRDEWNPCHSDNVRVQDKVSYDDDWVRTNRRRYEMVDEIHCSVREVTHSEHPPYTDSILVRDIRIPTHNRMTTKQRSGYFKGHICEIDERHHRSKKLRGNGHAFIKCQDPVDLTGTHRKLSNQSKKRFFNGKDTKEHGDCQKPRKFSCKSAEKAVMQIGDLNDREEGETIEEGRKVKDVEIDKERIQESLKKMEKRGERFKESKLAKLVEATFESQTEVRAKTDSTNQQRPIRKRRWCAS</sequence>
<proteinExistence type="inferred from homology"/>
<dbReference type="GO" id="GO:0006397">
    <property type="term" value="P:mRNA processing"/>
    <property type="evidence" value="ECO:0007669"/>
    <property type="project" value="UniProtKB-KW"/>
</dbReference>
<accession>A0ABD1AYT1</accession>
<evidence type="ECO:0000259" key="7">
    <source>
        <dbReference type="Pfam" id="PF05182"/>
    </source>
</evidence>
<evidence type="ECO:0000313" key="9">
    <source>
        <dbReference type="Proteomes" id="UP001558713"/>
    </source>
</evidence>
<dbReference type="PANTHER" id="PTHR47269:SF1">
    <property type="entry name" value="PEPTIDYL-PROLYL CIS-TRANS ISOMERASE CYP21-4"/>
    <property type="match status" value="1"/>
</dbReference>
<keyword evidence="3" id="KW-0507">mRNA processing</keyword>
<dbReference type="EMBL" id="JBANAX010000379">
    <property type="protein sequence ID" value="KAL1211872.1"/>
    <property type="molecule type" value="Genomic_DNA"/>
</dbReference>
<name>A0ABD1AYT1_CARAN</name>
<feature type="coiled-coil region" evidence="5">
    <location>
        <begin position="965"/>
        <end position="992"/>
    </location>
</feature>
<dbReference type="GO" id="GO:0005634">
    <property type="term" value="C:nucleus"/>
    <property type="evidence" value="ECO:0007669"/>
    <property type="project" value="UniProtKB-SubCell"/>
</dbReference>
<feature type="compositionally biased region" description="Basic and acidic residues" evidence="6">
    <location>
        <begin position="419"/>
        <end position="435"/>
    </location>
</feature>
<comment type="caution">
    <text evidence="8">The sequence shown here is derived from an EMBL/GenBank/DDBJ whole genome shotgun (WGS) entry which is preliminary data.</text>
</comment>
<comment type="subcellular location">
    <subcellularLocation>
        <location evidence="1">Nucleus</location>
    </subcellularLocation>
</comment>
<evidence type="ECO:0000313" key="8">
    <source>
        <dbReference type="EMBL" id="KAL1211872.1"/>
    </source>
</evidence>
<evidence type="ECO:0000256" key="1">
    <source>
        <dbReference type="ARBA" id="ARBA00004123"/>
    </source>
</evidence>
<keyword evidence="9" id="KW-1185">Reference proteome</keyword>
<feature type="domain" description="Pre-mRNA polyadenylation factor Fip1" evidence="7">
    <location>
        <begin position="191"/>
        <end position="225"/>
    </location>
</feature>
<protein>
    <submittedName>
        <fullName evidence="8">FIP1[III]-like protein</fullName>
    </submittedName>
</protein>
<evidence type="ECO:0000256" key="6">
    <source>
        <dbReference type="SAM" id="MobiDB-lite"/>
    </source>
</evidence>
<gene>
    <name evidence="8" type="ORF">V5N11_023854</name>
</gene>
<feature type="region of interest" description="Disordered" evidence="6">
    <location>
        <begin position="351"/>
        <end position="495"/>
    </location>
</feature>
<feature type="compositionally biased region" description="Basic and acidic residues" evidence="6">
    <location>
        <begin position="469"/>
        <end position="482"/>
    </location>
</feature>